<dbReference type="AlphaFoldDB" id="A0A5D0R366"/>
<dbReference type="GO" id="GO:0016874">
    <property type="term" value="F:ligase activity"/>
    <property type="evidence" value="ECO:0007669"/>
    <property type="project" value="UniProtKB-KW"/>
</dbReference>
<keyword evidence="4 5" id="KW-0472">Membrane</keyword>
<keyword evidence="2 5" id="KW-0812">Transmembrane</keyword>
<protein>
    <submittedName>
        <fullName evidence="7">O-antigen ligase family protein</fullName>
    </submittedName>
</protein>
<accession>A0A5D0R366</accession>
<dbReference type="EMBL" id="VSKL01000001">
    <property type="protein sequence ID" value="TYB75068.1"/>
    <property type="molecule type" value="Genomic_DNA"/>
</dbReference>
<organism evidence="7 8">
    <name type="scientific">Bizionia algoritergicola</name>
    <dbReference type="NCBI Taxonomy" id="291187"/>
    <lineage>
        <taxon>Bacteria</taxon>
        <taxon>Pseudomonadati</taxon>
        <taxon>Bacteroidota</taxon>
        <taxon>Flavobacteriia</taxon>
        <taxon>Flavobacteriales</taxon>
        <taxon>Flavobacteriaceae</taxon>
        <taxon>Bizionia</taxon>
    </lineage>
</organism>
<evidence type="ECO:0000256" key="3">
    <source>
        <dbReference type="ARBA" id="ARBA00022989"/>
    </source>
</evidence>
<comment type="caution">
    <text evidence="7">The sequence shown here is derived from an EMBL/GenBank/DDBJ whole genome shotgun (WGS) entry which is preliminary data.</text>
</comment>
<evidence type="ECO:0000259" key="6">
    <source>
        <dbReference type="Pfam" id="PF04932"/>
    </source>
</evidence>
<evidence type="ECO:0000313" key="7">
    <source>
        <dbReference type="EMBL" id="TYB75068.1"/>
    </source>
</evidence>
<keyword evidence="7" id="KW-0436">Ligase</keyword>
<reference evidence="7 8" key="1">
    <citation type="submission" date="2019-08" db="EMBL/GenBank/DDBJ databases">
        <title>Genomes of Antarctic Bizionia species.</title>
        <authorList>
            <person name="Bowman J.P."/>
        </authorList>
    </citation>
    <scope>NUCLEOTIDE SEQUENCE [LARGE SCALE GENOMIC DNA]</scope>
    <source>
        <strain evidence="7 8">APA-1</strain>
    </source>
</reference>
<feature type="transmembrane region" description="Helical" evidence="5">
    <location>
        <begin position="313"/>
        <end position="338"/>
    </location>
</feature>
<evidence type="ECO:0000313" key="8">
    <source>
        <dbReference type="Proteomes" id="UP000324358"/>
    </source>
</evidence>
<gene>
    <name evidence="7" type="ORF">ES675_02745</name>
</gene>
<dbReference type="GO" id="GO:0016020">
    <property type="term" value="C:membrane"/>
    <property type="evidence" value="ECO:0007669"/>
    <property type="project" value="UniProtKB-SubCell"/>
</dbReference>
<dbReference type="InterPro" id="IPR007016">
    <property type="entry name" value="O-antigen_ligase-rel_domated"/>
</dbReference>
<evidence type="ECO:0000256" key="2">
    <source>
        <dbReference type="ARBA" id="ARBA00022692"/>
    </source>
</evidence>
<dbReference type="OrthoDB" id="1093278at2"/>
<name>A0A5D0R366_9FLAO</name>
<feature type="transmembrane region" description="Helical" evidence="5">
    <location>
        <begin position="111"/>
        <end position="132"/>
    </location>
</feature>
<evidence type="ECO:0000256" key="5">
    <source>
        <dbReference type="SAM" id="Phobius"/>
    </source>
</evidence>
<proteinExistence type="predicted"/>
<evidence type="ECO:0000256" key="4">
    <source>
        <dbReference type="ARBA" id="ARBA00023136"/>
    </source>
</evidence>
<feature type="transmembrane region" description="Helical" evidence="5">
    <location>
        <begin position="161"/>
        <end position="178"/>
    </location>
</feature>
<keyword evidence="3 5" id="KW-1133">Transmembrane helix</keyword>
<feature type="transmembrane region" description="Helical" evidence="5">
    <location>
        <begin position="370"/>
        <end position="388"/>
    </location>
</feature>
<dbReference type="RefSeq" id="WP_148367230.1">
    <property type="nucleotide sequence ID" value="NZ_VSKL01000001.1"/>
</dbReference>
<dbReference type="Proteomes" id="UP000324358">
    <property type="component" value="Unassembled WGS sequence"/>
</dbReference>
<dbReference type="PANTHER" id="PTHR37422">
    <property type="entry name" value="TEICHURONIC ACID BIOSYNTHESIS PROTEIN TUAE"/>
    <property type="match status" value="1"/>
</dbReference>
<feature type="transmembrane region" description="Helical" evidence="5">
    <location>
        <begin position="86"/>
        <end position="104"/>
    </location>
</feature>
<dbReference type="Pfam" id="PF04932">
    <property type="entry name" value="Wzy_C"/>
    <property type="match status" value="1"/>
</dbReference>
<feature type="domain" description="O-antigen ligase-related" evidence="6">
    <location>
        <begin position="191"/>
        <end position="329"/>
    </location>
</feature>
<feature type="transmembrane region" description="Helical" evidence="5">
    <location>
        <begin position="345"/>
        <end position="364"/>
    </location>
</feature>
<feature type="transmembrane region" description="Helical" evidence="5">
    <location>
        <begin position="15"/>
        <end position="42"/>
    </location>
</feature>
<evidence type="ECO:0000256" key="1">
    <source>
        <dbReference type="ARBA" id="ARBA00004141"/>
    </source>
</evidence>
<feature type="transmembrane region" description="Helical" evidence="5">
    <location>
        <begin position="190"/>
        <end position="219"/>
    </location>
</feature>
<dbReference type="PANTHER" id="PTHR37422:SF17">
    <property type="entry name" value="O-ANTIGEN LIGASE"/>
    <property type="match status" value="1"/>
</dbReference>
<sequence>MKDFIAQFGLRNVFFITYIFFLLFHMDITTGIFLLYILTFIMERFMKVKLEFNWCAYIFSILPGLIVLIGFFILESKHYNLKELEKNLTFFILPIFSIIDLKLIKKLLPKILLSFFLGIVLLEIISIIILLVKNDFSIFFNYISIDFNNHYLSDYVNIHHSYFSLFLSISLIGILTSYKEIRMNRFLLNLLILFSILYNIFLFARTSLVVFTILLILIFMKWNKRAVVVAVILCGVFLALDKNTYTLERISINSSTNDIYKRMDLNKVSYDIFKEAPFFGVGPGRIRYERTIRYYETGYVIAYKNLYNSHNQYLNYLSVNGLFGLLVFLSMLFYMLFVAIKRNQIFLISTILLFSISCLTESYLVRNKGIVLFSFIITIFLIYNIDVFQKCKKKPITN</sequence>
<dbReference type="InterPro" id="IPR051533">
    <property type="entry name" value="WaaL-like"/>
</dbReference>
<comment type="subcellular location">
    <subcellularLocation>
        <location evidence="1">Membrane</location>
        <topology evidence="1">Multi-pass membrane protein</topology>
    </subcellularLocation>
</comment>
<keyword evidence="8" id="KW-1185">Reference proteome</keyword>
<feature type="transmembrane region" description="Helical" evidence="5">
    <location>
        <begin position="54"/>
        <end position="74"/>
    </location>
</feature>